<dbReference type="AlphaFoldDB" id="A0A1L8RHJ6"/>
<keyword evidence="2" id="KW-1185">Reference proteome</keyword>
<protein>
    <recommendedName>
        <fullName evidence="3">DUF3221 domain-containing protein</fullName>
    </recommendedName>
</protein>
<comment type="caution">
    <text evidence="1">The sequence shown here is derived from an EMBL/GenBank/DDBJ whole genome shotgun (WGS) entry which is preliminary data.</text>
</comment>
<reference evidence="1 2" key="1">
    <citation type="submission" date="2014-12" db="EMBL/GenBank/DDBJ databases">
        <title>Draft genome sequences of 29 type strains of Enterococci.</title>
        <authorList>
            <person name="Zhong Z."/>
            <person name="Sun Z."/>
            <person name="Liu W."/>
            <person name="Zhang W."/>
            <person name="Zhang H."/>
        </authorList>
    </citation>
    <scope>NUCLEOTIDE SEQUENCE [LARGE SCALE GENOMIC DNA]</scope>
    <source>
        <strain evidence="1 2">DSM 17029</strain>
    </source>
</reference>
<sequence length="86" mass="9886">MVLCQKHDTHEITGYFWDQKLAAGPRLTSQTNDLGQQIASYEWYQLPSDQLENGDYVQVTYRGAIMESYPMQFQEIIAVEKLPAGE</sequence>
<evidence type="ECO:0000313" key="1">
    <source>
        <dbReference type="EMBL" id="OJG19238.1"/>
    </source>
</evidence>
<accession>A0A1L8RHJ6</accession>
<evidence type="ECO:0000313" key="2">
    <source>
        <dbReference type="Proteomes" id="UP000181884"/>
    </source>
</evidence>
<organism evidence="1 2">
    <name type="scientific">Enterococcus canis</name>
    <dbReference type="NCBI Taxonomy" id="214095"/>
    <lineage>
        <taxon>Bacteria</taxon>
        <taxon>Bacillati</taxon>
        <taxon>Bacillota</taxon>
        <taxon>Bacilli</taxon>
        <taxon>Lactobacillales</taxon>
        <taxon>Enterococcaceae</taxon>
        <taxon>Enterococcus</taxon>
    </lineage>
</organism>
<dbReference type="STRING" id="214095.RU97_GL000809"/>
<dbReference type="Proteomes" id="UP000181884">
    <property type="component" value="Unassembled WGS sequence"/>
</dbReference>
<gene>
    <name evidence="1" type="ORF">RU97_GL000809</name>
</gene>
<name>A0A1L8RHJ6_9ENTE</name>
<proteinExistence type="predicted"/>
<dbReference type="EMBL" id="JXKH01000002">
    <property type="protein sequence ID" value="OJG19238.1"/>
    <property type="molecule type" value="Genomic_DNA"/>
</dbReference>
<evidence type="ECO:0008006" key="3">
    <source>
        <dbReference type="Google" id="ProtNLM"/>
    </source>
</evidence>